<dbReference type="RefSeq" id="WP_166450939.1">
    <property type="nucleotide sequence ID" value="NZ_JAAOMA010000004.1"/>
</dbReference>
<gene>
    <name evidence="1" type="ORF">HA052_04355</name>
</gene>
<protein>
    <submittedName>
        <fullName evidence="1">Uncharacterized protein</fullName>
    </submittedName>
</protein>
<evidence type="ECO:0000313" key="1">
    <source>
        <dbReference type="EMBL" id="NHR04422.1"/>
    </source>
</evidence>
<comment type="caution">
    <text evidence="1">The sequence shown here is derived from an EMBL/GenBank/DDBJ whole genome shotgun (WGS) entry which is preliminary data.</text>
</comment>
<organism evidence="1 2">
    <name type="scientific">Chromobacterium fluminis</name>
    <dbReference type="NCBI Taxonomy" id="3044269"/>
    <lineage>
        <taxon>Bacteria</taxon>
        <taxon>Pseudomonadati</taxon>
        <taxon>Pseudomonadota</taxon>
        <taxon>Betaproteobacteria</taxon>
        <taxon>Neisseriales</taxon>
        <taxon>Chromobacteriaceae</taxon>
        <taxon>Chromobacterium</taxon>
    </lineage>
</organism>
<dbReference type="EMBL" id="JAAOMA010000004">
    <property type="protein sequence ID" value="NHR04422.1"/>
    <property type="molecule type" value="Genomic_DNA"/>
</dbReference>
<dbReference type="Proteomes" id="UP001515641">
    <property type="component" value="Unassembled WGS sequence"/>
</dbReference>
<accession>A0ABX0L455</accession>
<keyword evidence="2" id="KW-1185">Reference proteome</keyword>
<proteinExistence type="predicted"/>
<sequence length="99" mass="11082">MNKIQSLSQFAIVLTSLLADKPQGTVGRLPTGGHVWILDGQVIYCWEGAEIDFAFPWDQSALDAATIEEVNDWLKNPTFECHIPDEEFEGDLSLSPFQE</sequence>
<evidence type="ECO:0000313" key="2">
    <source>
        <dbReference type="Proteomes" id="UP001515641"/>
    </source>
</evidence>
<name>A0ABX0L455_9NEIS</name>
<reference evidence="1 2" key="1">
    <citation type="submission" date="2020-03" db="EMBL/GenBank/DDBJ databases">
        <title>Draft genome sequence of environmentally isolated cultures.</title>
        <authorList>
            <person name="Wilson H.S."/>
            <person name="De Leon M.E."/>
        </authorList>
    </citation>
    <scope>NUCLEOTIDE SEQUENCE [LARGE SCALE GENOMIC DNA]</scope>
    <source>
        <strain evidence="1 2">HSC-31F16</strain>
    </source>
</reference>